<dbReference type="SUPFAM" id="SSF52540">
    <property type="entry name" value="P-loop containing nucleoside triphosphate hydrolases"/>
    <property type="match status" value="1"/>
</dbReference>
<dbReference type="PANTHER" id="PTHR46844:SF1">
    <property type="entry name" value="SLR5058 PROTEIN"/>
    <property type="match status" value="1"/>
</dbReference>
<gene>
    <name evidence="2" type="ORF">Q3M24_21890</name>
</gene>
<dbReference type="InterPro" id="IPR007111">
    <property type="entry name" value="NACHT_NTPase"/>
</dbReference>
<dbReference type="InterPro" id="IPR027417">
    <property type="entry name" value="P-loop_NTPase"/>
</dbReference>
<name>A0AAU8LVK1_9BACT</name>
<accession>A0AAU8LVK1</accession>
<feature type="domain" description="NACHT" evidence="1">
    <location>
        <begin position="85"/>
        <end position="216"/>
    </location>
</feature>
<dbReference type="Gene3D" id="3.40.50.300">
    <property type="entry name" value="P-loop containing nucleotide triphosphate hydrolases"/>
    <property type="match status" value="1"/>
</dbReference>
<sequence>MHNVSPSFQETLAQREFRQVYQEKLHEVYSFHEALGLMDLGEDKKISLRDIFVPLRFSREELSESRDWEDEEGTFSLLQILRQHQHIVLSGRPGSGKTTVSRMIINLLTSKALTSFTKQCGRRIPLYFKLRDYQLSSISSPEALLDQFVASQSRILEYEISREHLEFYLQQGWCFIILDGVDEVGGWKTRLRIRRFVINHFMAFHKDNYLLVTSRPAGLERVPFTAYLDKKEERAQKHLPALYYVDSFNKQQTGEFCQKWFALREENPKTVQKKADEFRDSIEKIKSLAVLKRRPVFLTMMAHIHTTKGKLPHSRAKAYEYMVDAYIEHIDITRRLHKEMYPDEHYDEWTFEDKIKLLEGIAYKLQCAEAKGKDKDKHKQDDDAVIVVSRQELLDIIKDIIQERKEGWQTIKPEHAESLLSFYLTRTGLLHEPEEERIQFSHLSFQEYLTARYIYRRVIENFFQAAAILKEEILGRLTKALFPKWSETLLLFFSLNKAATTDILKNFQNEVKELKEESEENEYFHILVMKMLDSEEYGIKDSDLGYWTRVCVEYIARADRLNERSEDVEKRSRRNKGFELVRQYFLSEDREGKVEATRDALHELFDQYFHSIQKGEYDVQEGRCLENVLYFISSPPILYNSFQEKIEEAVPVLLDRERYGLQFLAAIELFVNQVDGIADYVAAVYTIDEAIVCKDLLGKSIIHRLKKEKDEKHWLDVLLRWGMIIENLSIYSILNSLNSTETLFEYDFEHDLYVKSSVQLQALSHSANIFWRNNWYGQLWHEHIFGFKCISGKNLVRSRAYFLFKVISERTEQYRGSRSLSVYHYRNPNEATFKRIEDSVQKIVSSLDGEKDSIWWKTLAILSSANAFLYSDIEHDQDGNRYDYLWTTYEGLQHIYTLLQNPEALYEHLKEISTSIIDKPTFLEQYKEYDQKPYSMRNMAKTVLDRGKENYPDSDNDKMLKKCQEVVGRVARQVEAEKNAEAG</sequence>
<reference evidence="2" key="2">
    <citation type="submission" date="2024-06" db="EMBL/GenBank/DDBJ databases">
        <authorList>
            <person name="Plum-Jensen L.E."/>
            <person name="Schramm A."/>
            <person name="Marshall I.P.G."/>
        </authorList>
    </citation>
    <scope>NUCLEOTIDE SEQUENCE</scope>
    <source>
        <strain evidence="2">Rat1</strain>
    </source>
</reference>
<reference evidence="2" key="1">
    <citation type="journal article" date="2024" name="Syst. Appl. Microbiol.">
        <title>First single-strain enrichments of Electrothrix cable bacteria, description of E. aestuarii sp. nov. and E. rattekaaiensis sp. nov., and proposal of a cable bacteria taxonomy following the rules of the SeqCode.</title>
        <authorList>
            <person name="Plum-Jensen L.E."/>
            <person name="Schramm A."/>
            <person name="Marshall I.P.G."/>
        </authorList>
    </citation>
    <scope>NUCLEOTIDE SEQUENCE</scope>
    <source>
        <strain evidence="2">Rat1</strain>
    </source>
</reference>
<evidence type="ECO:0000313" key="2">
    <source>
        <dbReference type="EMBL" id="XCN72898.1"/>
    </source>
</evidence>
<evidence type="ECO:0000259" key="1">
    <source>
        <dbReference type="PROSITE" id="PS50837"/>
    </source>
</evidence>
<dbReference type="Pfam" id="PF05729">
    <property type="entry name" value="NACHT"/>
    <property type="match status" value="1"/>
</dbReference>
<proteinExistence type="predicted"/>
<dbReference type="EMBL" id="CP159373">
    <property type="protein sequence ID" value="XCN72898.1"/>
    <property type="molecule type" value="Genomic_DNA"/>
</dbReference>
<dbReference type="PANTHER" id="PTHR46844">
    <property type="entry name" value="SLR5058 PROTEIN"/>
    <property type="match status" value="1"/>
</dbReference>
<dbReference type="PROSITE" id="PS50837">
    <property type="entry name" value="NACHT"/>
    <property type="match status" value="1"/>
</dbReference>
<dbReference type="KEGG" id="eaj:Q3M24_21890"/>
<dbReference type="AlphaFoldDB" id="A0AAU8LVK1"/>
<organism evidence="2">
    <name type="scientific">Candidatus Electrothrix aestuarii</name>
    <dbReference type="NCBI Taxonomy" id="3062594"/>
    <lineage>
        <taxon>Bacteria</taxon>
        <taxon>Pseudomonadati</taxon>
        <taxon>Thermodesulfobacteriota</taxon>
        <taxon>Desulfobulbia</taxon>
        <taxon>Desulfobulbales</taxon>
        <taxon>Desulfobulbaceae</taxon>
        <taxon>Candidatus Electrothrix</taxon>
    </lineage>
</organism>
<protein>
    <submittedName>
        <fullName evidence="2">NACHT domain-containing protein</fullName>
    </submittedName>
</protein>